<evidence type="ECO:0000313" key="2">
    <source>
        <dbReference type="Proteomes" id="UP000639772"/>
    </source>
</evidence>
<organism evidence="1 2">
    <name type="scientific">Vanilla planifolia</name>
    <name type="common">Vanilla</name>
    <dbReference type="NCBI Taxonomy" id="51239"/>
    <lineage>
        <taxon>Eukaryota</taxon>
        <taxon>Viridiplantae</taxon>
        <taxon>Streptophyta</taxon>
        <taxon>Embryophyta</taxon>
        <taxon>Tracheophyta</taxon>
        <taxon>Spermatophyta</taxon>
        <taxon>Magnoliopsida</taxon>
        <taxon>Liliopsida</taxon>
        <taxon>Asparagales</taxon>
        <taxon>Orchidaceae</taxon>
        <taxon>Vanilloideae</taxon>
        <taxon>Vanilleae</taxon>
        <taxon>Vanilla</taxon>
    </lineage>
</organism>
<proteinExistence type="predicted"/>
<gene>
    <name evidence="1" type="ORF">HPP92_005776</name>
</gene>
<comment type="caution">
    <text evidence="1">The sequence shown here is derived from an EMBL/GenBank/DDBJ whole genome shotgun (WGS) entry which is preliminary data.</text>
</comment>
<reference evidence="1 2" key="1">
    <citation type="journal article" date="2020" name="Nat. Food">
        <title>A phased Vanilla planifolia genome enables genetic improvement of flavour and production.</title>
        <authorList>
            <person name="Hasing T."/>
            <person name="Tang H."/>
            <person name="Brym M."/>
            <person name="Khazi F."/>
            <person name="Huang T."/>
            <person name="Chambers A.H."/>
        </authorList>
    </citation>
    <scope>NUCLEOTIDE SEQUENCE [LARGE SCALE GENOMIC DNA]</scope>
    <source>
        <tissue evidence="1">Leaf</tissue>
    </source>
</reference>
<protein>
    <submittedName>
        <fullName evidence="1">Uncharacterized protein</fullName>
    </submittedName>
</protein>
<dbReference type="EMBL" id="JADCNM010000002">
    <property type="protein sequence ID" value="KAG0494782.1"/>
    <property type="molecule type" value="Genomic_DNA"/>
</dbReference>
<dbReference type="Proteomes" id="UP000639772">
    <property type="component" value="Unassembled WGS sequence"/>
</dbReference>
<sequence length="104" mass="12163">MIAVPSPLPLPPPRLSTVYHCGDFPYPTHPPNREIARQRSRLEKLARVSRQETLPRAPQLPGAPFCHLFPPLCRVRKRWGRTKQKVDFGWRENVKDWVQQFSLI</sequence>
<dbReference type="AlphaFoldDB" id="A0A835VDI4"/>
<evidence type="ECO:0000313" key="1">
    <source>
        <dbReference type="EMBL" id="KAG0494782.1"/>
    </source>
</evidence>
<name>A0A835VDI4_VANPL</name>
<accession>A0A835VDI4</accession>